<keyword evidence="4" id="KW-0597">Phosphoprotein</keyword>
<feature type="compositionally biased region" description="Polar residues" evidence="17">
    <location>
        <begin position="342"/>
        <end position="352"/>
    </location>
</feature>
<evidence type="ECO:0000256" key="18">
    <source>
        <dbReference type="SAM" id="Phobius"/>
    </source>
</evidence>
<feature type="domain" description="G-protein coupled receptors family 2 profile 2" evidence="20">
    <location>
        <begin position="906"/>
        <end position="1162"/>
    </location>
</feature>
<reference evidence="21" key="3">
    <citation type="submission" date="2025-09" db="UniProtKB">
        <authorList>
            <consortium name="Ensembl"/>
        </authorList>
    </citation>
    <scope>IDENTIFICATION</scope>
</reference>
<dbReference type="InParanoid" id="A0A674PIY3"/>
<evidence type="ECO:0000313" key="21">
    <source>
        <dbReference type="Ensembl" id="ENSTRUP00000085660.1"/>
    </source>
</evidence>
<evidence type="ECO:0000256" key="15">
    <source>
        <dbReference type="ARBA" id="ARBA00083924"/>
    </source>
</evidence>
<evidence type="ECO:0000256" key="5">
    <source>
        <dbReference type="ARBA" id="ARBA00022692"/>
    </source>
</evidence>
<keyword evidence="9 18" id="KW-0472">Membrane</keyword>
<dbReference type="Pfam" id="PF01825">
    <property type="entry name" value="GPS"/>
    <property type="match status" value="1"/>
</dbReference>
<feature type="transmembrane region" description="Helical" evidence="18">
    <location>
        <begin position="1012"/>
        <end position="1034"/>
    </location>
</feature>
<keyword evidence="13" id="KW-0807">Transducer</keyword>
<protein>
    <recommendedName>
        <fullName evidence="14">Adhesion G-protein coupled receptor G2</fullName>
    </recommendedName>
    <alternativeName>
        <fullName evidence="15">G-protein coupled receptor 64</fullName>
    </alternativeName>
</protein>
<gene>
    <name evidence="21" type="primary">adgrg2a</name>
</gene>
<keyword evidence="7 18" id="KW-1133">Transmembrane helix</keyword>
<keyword evidence="12" id="KW-0325">Glycoprotein</keyword>
<dbReference type="Gene3D" id="1.20.1070.10">
    <property type="entry name" value="Rhodopsin 7-helix transmembrane proteins"/>
    <property type="match status" value="1"/>
</dbReference>
<evidence type="ECO:0000256" key="3">
    <source>
        <dbReference type="ARBA" id="ARBA00022475"/>
    </source>
</evidence>
<evidence type="ECO:0000256" key="17">
    <source>
        <dbReference type="SAM" id="MobiDB-lite"/>
    </source>
</evidence>
<sequence length="1254" mass="134699">MPQRLPGCTVMLEMWRPVNICTLDEMLQQLIRRNAGITITQPARRMVVCGPPGLSLRSLLTSNLTWASGTQMSDICQPGNRLLRCDKNEKIGVLLTDSCRPTSQQSSIQSLAPATNNLAPVAMTTWPHSAVTLKIVSSSPSEAAQPVVQTVPERTSHNTSSLLTGRAQAGAATSRPVTLSSLIPVIADIDSTVDTTTVLNTVTTAAVFNYTNLNNVTTPTPFPDGTEVPNVATDDIVSPNNITEYNITTISSQQEQLKGVITMTNTTANVLTTTAAHNHIRKGSLTTVTSPSNLVYSNATTTTEAYETENSFTVDDDRNHHNHTNSSPYAAEFRTTAVTLPSNSATTESASSVNTGGNDGNPDNGPVTRSINTSSNHTTTSYDTTRYNITDSLKAHNNLTGTFPPNFDTTDAKTTTYDGHNTAVNSVATAANGYTTVSKTYTTEFTDTTRGTATGNATTDTFMPDYTNVNDRTTVSAPNTDATTVSPNETVSLTATAFGERVSNTTAITGYSAQPTVPRLNTVATPATRSVTPSNHIYATTNTGPSVAGRSTANVSQTTTKAPAVISSATAGNAIVGHIATDTSNRSGPPSAPTTTTLPLASPTVFSTVKPETPQRTTGATTKNSRAQEEQASKLLDQTRDVSQLNSSQVSQLAEQLGKLLDGPTVSQGVGQMALNIISNLMDGDSRALSASANRLIRAVEDLGVKLVVTGDSEVVSSNLLVLAVKKVDGTKFPPTSVDIYGTNSIQFRGLNRSRSERLGSALGSVFLPPSLGSGLAREQQQQASRVQFCFYTKPSLFLDAALSNQTLVGPVLGSSVANLSISNLTENIEFTIQNINPAQSPQVASCVFWDFSLNGGGGGWSSAGCFLVNATPDYTTCSCDHLTSFAILLDLSRQGLPDHQQARPLTFITYIGCGISAVFLAATLLSYLSFEKLLRDIPAKILVQLCVSLLLLNLLFLLDGWLAQHPSSGLCISTAFFLHYFLLTSFTWAGLEALHMYLSVVQVFLPYLSRYMLKVSLIGWGLPLLVVIVTISVDKDNYGLVPYSKHSDGTSDKFCWLRNDVAFYVGVVAYFLLVFALCLLVFIMVMVQLARIKRQNPHNQSPSRGVLTDVRSITGLVILLGLTWGFALFSWGPLVLPFTYLFSIFNSLQGFLVFVFHCAAKENVRRQWRTHLCCGRLRLVENSEWSRTATRSNRTTPVASLWAPHFPSRSSSVISDGTSNGGSVFADSGISDCCSNDVILNEIHRNLPPWREA</sequence>
<dbReference type="PRINTS" id="PR00249">
    <property type="entry name" value="GPCRSECRETIN"/>
</dbReference>
<dbReference type="FunFam" id="1.20.1070.10:FF:000043">
    <property type="entry name" value="adhesion G-protein coupled receptor G2 isoform X1"/>
    <property type="match status" value="1"/>
</dbReference>
<dbReference type="InterPro" id="IPR000203">
    <property type="entry name" value="GPS"/>
</dbReference>
<keyword evidence="5 18" id="KW-0812">Transmembrane</keyword>
<evidence type="ECO:0000256" key="8">
    <source>
        <dbReference type="ARBA" id="ARBA00023040"/>
    </source>
</evidence>
<name>A0A674PIY3_TAKRU</name>
<dbReference type="PROSITE" id="PS50261">
    <property type="entry name" value="G_PROTEIN_RECEP_F2_4"/>
    <property type="match status" value="1"/>
</dbReference>
<feature type="transmembrane region" description="Helical" evidence="18">
    <location>
        <begin position="1062"/>
        <end position="1090"/>
    </location>
</feature>
<dbReference type="PROSITE" id="PS00650">
    <property type="entry name" value="G_PROTEIN_RECEP_F2_2"/>
    <property type="match status" value="1"/>
</dbReference>
<keyword evidence="10" id="KW-1015">Disulfide bond</keyword>
<evidence type="ECO:0000256" key="7">
    <source>
        <dbReference type="ARBA" id="ARBA00022989"/>
    </source>
</evidence>
<dbReference type="Pfam" id="PF00002">
    <property type="entry name" value="7tm_2"/>
    <property type="match status" value="1"/>
</dbReference>
<evidence type="ECO:0000256" key="2">
    <source>
        <dbReference type="ARBA" id="ARBA00007343"/>
    </source>
</evidence>
<dbReference type="Ensembl" id="ENSTRUT00000076325.1">
    <property type="protein sequence ID" value="ENSTRUP00000085660.1"/>
    <property type="gene ID" value="ENSTRUG00000002110.3"/>
</dbReference>
<dbReference type="SMART" id="SM00303">
    <property type="entry name" value="GPS"/>
    <property type="match status" value="1"/>
</dbReference>
<dbReference type="Gene3D" id="2.60.220.50">
    <property type="match status" value="1"/>
</dbReference>
<evidence type="ECO:0000256" key="6">
    <source>
        <dbReference type="ARBA" id="ARBA00022729"/>
    </source>
</evidence>
<dbReference type="InterPro" id="IPR017981">
    <property type="entry name" value="GPCR_2-like_7TM"/>
</dbReference>
<dbReference type="AlphaFoldDB" id="A0A674PIY3"/>
<evidence type="ECO:0000256" key="9">
    <source>
        <dbReference type="ARBA" id="ARBA00023136"/>
    </source>
</evidence>
<evidence type="ECO:0000256" key="4">
    <source>
        <dbReference type="ARBA" id="ARBA00022553"/>
    </source>
</evidence>
<dbReference type="Proteomes" id="UP000005226">
    <property type="component" value="Chromosome 10"/>
</dbReference>
<dbReference type="InterPro" id="IPR017983">
    <property type="entry name" value="GPCR_2_secretin-like_CS"/>
</dbReference>
<keyword evidence="8" id="KW-0297">G-protein coupled receptor</keyword>
<feature type="compositionally biased region" description="Low complexity" evidence="17">
    <location>
        <begin position="353"/>
        <end position="383"/>
    </location>
</feature>
<accession>A0A674PIY3</accession>
<evidence type="ECO:0000313" key="22">
    <source>
        <dbReference type="Proteomes" id="UP000005226"/>
    </source>
</evidence>
<evidence type="ECO:0000256" key="13">
    <source>
        <dbReference type="ARBA" id="ARBA00023224"/>
    </source>
</evidence>
<evidence type="ECO:0000256" key="11">
    <source>
        <dbReference type="ARBA" id="ARBA00023170"/>
    </source>
</evidence>
<dbReference type="GO" id="GO:0016324">
    <property type="term" value="C:apical plasma membrane"/>
    <property type="evidence" value="ECO:0007669"/>
    <property type="project" value="UniProtKB-SubCell"/>
</dbReference>
<feature type="region of interest" description="Disordered" evidence="17">
    <location>
        <begin position="607"/>
        <end position="633"/>
    </location>
</feature>
<dbReference type="FunFam" id="2.60.220.50:FF:000003">
    <property type="entry name" value="adhesion G-protein coupled receptor G2 isoform X2"/>
    <property type="match status" value="1"/>
</dbReference>
<feature type="transmembrane region" description="Helical" evidence="18">
    <location>
        <begin position="1111"/>
        <end position="1133"/>
    </location>
</feature>
<feature type="transmembrane region" description="Helical" evidence="18">
    <location>
        <begin position="968"/>
        <end position="992"/>
    </location>
</feature>
<evidence type="ECO:0000256" key="12">
    <source>
        <dbReference type="ARBA" id="ARBA00023180"/>
    </source>
</evidence>
<keyword evidence="3" id="KW-1003">Cell membrane</keyword>
<feature type="transmembrane region" description="Helical" evidence="18">
    <location>
        <begin position="908"/>
        <end position="931"/>
    </location>
</feature>
<dbReference type="Pfam" id="PF26574">
    <property type="entry name" value="GAIN_ADGRG2"/>
    <property type="match status" value="1"/>
</dbReference>
<evidence type="ECO:0000256" key="10">
    <source>
        <dbReference type="ARBA" id="ARBA00023157"/>
    </source>
</evidence>
<dbReference type="InterPro" id="IPR000832">
    <property type="entry name" value="GPCR_2_secretin-like"/>
</dbReference>
<dbReference type="GeneTree" id="ENSGT00940000164851"/>
<organism evidence="21 22">
    <name type="scientific">Takifugu rubripes</name>
    <name type="common">Japanese pufferfish</name>
    <name type="synonym">Fugu rubripes</name>
    <dbReference type="NCBI Taxonomy" id="31033"/>
    <lineage>
        <taxon>Eukaryota</taxon>
        <taxon>Metazoa</taxon>
        <taxon>Chordata</taxon>
        <taxon>Craniata</taxon>
        <taxon>Vertebrata</taxon>
        <taxon>Euteleostomi</taxon>
        <taxon>Actinopterygii</taxon>
        <taxon>Neopterygii</taxon>
        <taxon>Teleostei</taxon>
        <taxon>Neoteleostei</taxon>
        <taxon>Acanthomorphata</taxon>
        <taxon>Eupercaria</taxon>
        <taxon>Tetraodontiformes</taxon>
        <taxon>Tetradontoidea</taxon>
        <taxon>Tetraodontidae</taxon>
        <taxon>Takifugu</taxon>
    </lineage>
</organism>
<comment type="similarity">
    <text evidence="2">Belongs to the G-protein coupled receptor 2 family. Adhesion G-protein coupled receptor (ADGR) subfamily.</text>
</comment>
<reference evidence="21" key="2">
    <citation type="submission" date="2025-08" db="UniProtKB">
        <authorList>
            <consortium name="Ensembl"/>
        </authorList>
    </citation>
    <scope>IDENTIFICATION</scope>
</reference>
<keyword evidence="6" id="KW-0732">Signal</keyword>
<dbReference type="PANTHER" id="PTHR12011">
    <property type="entry name" value="ADHESION G-PROTEIN COUPLED RECEPTOR"/>
    <property type="match status" value="1"/>
</dbReference>
<proteinExistence type="inferred from homology"/>
<evidence type="ECO:0000256" key="16">
    <source>
        <dbReference type="ARBA" id="ARBA00093560"/>
    </source>
</evidence>
<feature type="transmembrane region" description="Helical" evidence="18">
    <location>
        <begin position="943"/>
        <end position="962"/>
    </location>
</feature>
<evidence type="ECO:0000256" key="1">
    <source>
        <dbReference type="ARBA" id="ARBA00004424"/>
    </source>
</evidence>
<keyword evidence="11" id="KW-0675">Receptor</keyword>
<dbReference type="InterPro" id="IPR058857">
    <property type="entry name" value="GAIN_ADGRG2/6"/>
</dbReference>
<evidence type="ECO:0000259" key="20">
    <source>
        <dbReference type="PROSITE" id="PS50261"/>
    </source>
</evidence>
<comment type="subcellular location">
    <subcellularLocation>
        <location evidence="1">Apical cell membrane</location>
        <topology evidence="1">Multi-pass membrane protein</topology>
    </subcellularLocation>
</comment>
<feature type="transmembrane region" description="Helical" evidence="18">
    <location>
        <begin position="1139"/>
        <end position="1161"/>
    </location>
</feature>
<dbReference type="InterPro" id="IPR057244">
    <property type="entry name" value="GAIN_B"/>
</dbReference>
<dbReference type="GO" id="GO:0004930">
    <property type="term" value="F:G protein-coupled receptor activity"/>
    <property type="evidence" value="ECO:0007669"/>
    <property type="project" value="UniProtKB-KW"/>
</dbReference>
<dbReference type="PANTHER" id="PTHR12011:SF264">
    <property type="entry name" value="ADHESION G-PROTEIN COUPLED RECEPTOR G2"/>
    <property type="match status" value="1"/>
</dbReference>
<evidence type="ECO:0000256" key="14">
    <source>
        <dbReference type="ARBA" id="ARBA00069918"/>
    </source>
</evidence>
<dbReference type="GO" id="GO:0007166">
    <property type="term" value="P:cell surface receptor signaling pathway"/>
    <property type="evidence" value="ECO:0007669"/>
    <property type="project" value="InterPro"/>
</dbReference>
<dbReference type="InterPro" id="IPR046338">
    <property type="entry name" value="GAIN_dom_sf"/>
</dbReference>
<reference evidence="21 22" key="1">
    <citation type="journal article" date="2011" name="Genome Biol. Evol.">
        <title>Integration of the genetic map and genome assembly of fugu facilitates insights into distinct features of genome evolution in teleosts and mammals.</title>
        <authorList>
            <person name="Kai W."/>
            <person name="Kikuchi K."/>
            <person name="Tohari S."/>
            <person name="Chew A.K."/>
            <person name="Tay A."/>
            <person name="Fujiwara A."/>
            <person name="Hosoya S."/>
            <person name="Suetake H."/>
            <person name="Naruse K."/>
            <person name="Brenner S."/>
            <person name="Suzuki Y."/>
            <person name="Venkatesh B."/>
        </authorList>
    </citation>
    <scope>NUCLEOTIDE SEQUENCE [LARGE SCALE GENOMIC DNA]</scope>
</reference>
<feature type="compositionally biased region" description="Polar residues" evidence="17">
    <location>
        <begin position="614"/>
        <end position="625"/>
    </location>
</feature>
<dbReference type="PROSITE" id="PS50221">
    <property type="entry name" value="GAIN_B"/>
    <property type="match status" value="1"/>
</dbReference>
<feature type="region of interest" description="Disordered" evidence="17">
    <location>
        <begin position="342"/>
        <end position="383"/>
    </location>
</feature>
<dbReference type="SUPFAM" id="SSF81321">
    <property type="entry name" value="Family A G protein-coupled receptor-like"/>
    <property type="match status" value="1"/>
</dbReference>
<keyword evidence="22" id="KW-1185">Reference proteome</keyword>
<evidence type="ECO:0000259" key="19">
    <source>
        <dbReference type="PROSITE" id="PS50221"/>
    </source>
</evidence>
<comment type="subunit">
    <text evidence="16">Heterodimer of 2 chains generated by proteolytic processing; the large extracellular N-terminal fragment and the membrane-bound C-terminal fragment predominantly remain associated and non-covalently linked. Interacts with CFTR.</text>
</comment>
<feature type="domain" description="GAIN-B" evidence="19">
    <location>
        <begin position="734"/>
        <end position="896"/>
    </location>
</feature>
<dbReference type="GO" id="GO:0007189">
    <property type="term" value="P:adenylate cyclase-activating G protein-coupled receptor signaling pathway"/>
    <property type="evidence" value="ECO:0007669"/>
    <property type="project" value="TreeGrafter"/>
</dbReference>